<dbReference type="Proteomes" id="UP000235023">
    <property type="component" value="Unassembled WGS sequence"/>
</dbReference>
<keyword evidence="3" id="KW-1185">Reference proteome</keyword>
<evidence type="ECO:0000313" key="3">
    <source>
        <dbReference type="Proteomes" id="UP000235023"/>
    </source>
</evidence>
<accession>A0A2J5I8W4</accession>
<sequence>MGQLCLTQAQKEGEKKRRTRRERERMEGGSFFYLSGVPYCPVRVIRYSMVRYGGTIPEAAVSHFVSIHSSSTTASSTHPSFQARVSYRALWISALMGRVGSSKAVAVWVQCQCTPGSDHNREDFDPEDIYTFFKGIDHFYNWVPAKSHPTPTLPISVPLSRAIRDARDNTPGAVSLTRTAS</sequence>
<reference evidence="3" key="1">
    <citation type="submission" date="2017-12" db="EMBL/GenBank/DDBJ databases">
        <authorList>
            <consortium name="DOE Joint Genome Institute"/>
            <person name="Mondo S.J."/>
            <person name="Kjaerbolling I."/>
            <person name="Vesth T.C."/>
            <person name="Frisvad J.C."/>
            <person name="Nybo J.L."/>
            <person name="Theobald S."/>
            <person name="Kuo A."/>
            <person name="Bowyer P."/>
            <person name="Matsuda Y."/>
            <person name="Lyhne E.K."/>
            <person name="Kogle M.E."/>
            <person name="Clum A."/>
            <person name="Lipzen A."/>
            <person name="Salamov A."/>
            <person name="Ngan C.Y."/>
            <person name="Daum C."/>
            <person name="Chiniquy J."/>
            <person name="Barry K."/>
            <person name="LaButti K."/>
            <person name="Haridas S."/>
            <person name="Simmons B.A."/>
            <person name="Magnuson J.K."/>
            <person name="Mortensen U.H."/>
            <person name="Larsen T.O."/>
            <person name="Grigoriev I.V."/>
            <person name="Baker S.E."/>
            <person name="Andersen M.R."/>
            <person name="Nordberg H.P."/>
            <person name="Cantor M.N."/>
            <person name="Hua S.X."/>
        </authorList>
    </citation>
    <scope>NUCLEOTIDE SEQUENCE [LARGE SCALE GENOMIC DNA]</scope>
    <source>
        <strain evidence="3">IBT 19404</strain>
    </source>
</reference>
<protein>
    <submittedName>
        <fullName evidence="2">Uncharacterized protein</fullName>
    </submittedName>
</protein>
<dbReference type="AlphaFoldDB" id="A0A2J5I8W4"/>
<dbReference type="EMBL" id="KZ559499">
    <property type="protein sequence ID" value="PLN86338.1"/>
    <property type="molecule type" value="Genomic_DNA"/>
</dbReference>
<name>A0A2J5I8W4_9EURO</name>
<evidence type="ECO:0000313" key="2">
    <source>
        <dbReference type="EMBL" id="PLN86338.1"/>
    </source>
</evidence>
<proteinExistence type="predicted"/>
<evidence type="ECO:0000256" key="1">
    <source>
        <dbReference type="SAM" id="MobiDB-lite"/>
    </source>
</evidence>
<feature type="compositionally biased region" description="Polar residues" evidence="1">
    <location>
        <begin position="1"/>
        <end position="10"/>
    </location>
</feature>
<organism evidence="2 3">
    <name type="scientific">Aspergillus taichungensis</name>
    <dbReference type="NCBI Taxonomy" id="482145"/>
    <lineage>
        <taxon>Eukaryota</taxon>
        <taxon>Fungi</taxon>
        <taxon>Dikarya</taxon>
        <taxon>Ascomycota</taxon>
        <taxon>Pezizomycotina</taxon>
        <taxon>Eurotiomycetes</taxon>
        <taxon>Eurotiomycetidae</taxon>
        <taxon>Eurotiales</taxon>
        <taxon>Aspergillaceae</taxon>
        <taxon>Aspergillus</taxon>
        <taxon>Aspergillus subgen. Circumdati</taxon>
    </lineage>
</organism>
<gene>
    <name evidence="2" type="ORF">BDW42DRAFT_93434</name>
</gene>
<feature type="region of interest" description="Disordered" evidence="1">
    <location>
        <begin position="1"/>
        <end position="23"/>
    </location>
</feature>
<feature type="compositionally biased region" description="Basic and acidic residues" evidence="1">
    <location>
        <begin position="11"/>
        <end position="23"/>
    </location>
</feature>